<evidence type="ECO:0000256" key="2">
    <source>
        <dbReference type="ARBA" id="ARBA00023002"/>
    </source>
</evidence>
<dbReference type="Proteomes" id="UP000019146">
    <property type="component" value="Chromosome 2"/>
</dbReference>
<dbReference type="AlphaFoldDB" id="A0A0P0RG17"/>
<accession>A0A0P0RG17</accession>
<dbReference type="InterPro" id="IPR003819">
    <property type="entry name" value="TauD/TfdA-like"/>
</dbReference>
<dbReference type="InterPro" id="IPR042098">
    <property type="entry name" value="TauD-like_sf"/>
</dbReference>
<proteinExistence type="predicted"/>
<comment type="cofactor">
    <cofactor evidence="1">
        <name>Fe(2+)</name>
        <dbReference type="ChEBI" id="CHEBI:29033"/>
    </cofactor>
</comment>
<dbReference type="Pfam" id="PF02668">
    <property type="entry name" value="TauD"/>
    <property type="match status" value="1"/>
</dbReference>
<protein>
    <submittedName>
        <fullName evidence="5">Putative taurine catabolism dioxygenase</fullName>
    </submittedName>
</protein>
<evidence type="ECO:0000313" key="5">
    <source>
        <dbReference type="EMBL" id="ALL67627.1"/>
    </source>
</evidence>
<evidence type="ECO:0000256" key="1">
    <source>
        <dbReference type="ARBA" id="ARBA00001954"/>
    </source>
</evidence>
<keyword evidence="2" id="KW-0560">Oxidoreductase</keyword>
<sequence>MLEETVLSGHYQRNPIPRFGLEMVTNLDPDQNVADITDTDQLYEDLARSGAVIYRGFADTLEDFNQLVSDHSSRVTFDPARKTSTENTAEIDAGHLEMGLHRENGNLPFTPDLQWFYCLNPATAGSETTICDGARALHELSASTRRMFEQRKIRYERRIPWSNVQRFLSVELQVPQHEVSDVHLELVNQRVTGQRYRRSDDHLVSSELTTSAIISSEFSRRRAFCNSLLGPSVNYEPPRITWENGEEIAFDVWDEIRDVTDRNTYDLFWKKGDIVVIDNTRVMHGRRRLLDHGRRIFGAQSYRKGAIA</sequence>
<keyword evidence="5" id="KW-0223">Dioxygenase</keyword>
<dbReference type="EMBL" id="CP012747">
    <property type="protein sequence ID" value="ALL67627.1"/>
    <property type="molecule type" value="Genomic_DNA"/>
</dbReference>
<dbReference type="SUPFAM" id="SSF51197">
    <property type="entry name" value="Clavaminate synthase-like"/>
    <property type="match status" value="1"/>
</dbReference>
<dbReference type="GeneID" id="69971428"/>
<dbReference type="KEGG" id="bcai:K788_0007632"/>
<evidence type="ECO:0000259" key="4">
    <source>
        <dbReference type="Pfam" id="PF02668"/>
    </source>
</evidence>
<evidence type="ECO:0000256" key="3">
    <source>
        <dbReference type="ARBA" id="ARBA00023194"/>
    </source>
</evidence>
<feature type="domain" description="TauD/TfdA-like" evidence="4">
    <location>
        <begin position="15"/>
        <end position="299"/>
    </location>
</feature>
<dbReference type="GO" id="GO:0017000">
    <property type="term" value="P:antibiotic biosynthetic process"/>
    <property type="evidence" value="ECO:0007669"/>
    <property type="project" value="UniProtKB-KW"/>
</dbReference>
<dbReference type="PANTHER" id="PTHR10696:SF56">
    <property type="entry name" value="TAUD_TFDA-LIKE DOMAIN-CONTAINING PROTEIN"/>
    <property type="match status" value="1"/>
</dbReference>
<keyword evidence="3" id="KW-0045">Antibiotic biosynthesis</keyword>
<organism evidence="5 6">
    <name type="scientific">Paraburkholderia caribensis MBA4</name>
    <dbReference type="NCBI Taxonomy" id="1323664"/>
    <lineage>
        <taxon>Bacteria</taxon>
        <taxon>Pseudomonadati</taxon>
        <taxon>Pseudomonadota</taxon>
        <taxon>Betaproteobacteria</taxon>
        <taxon>Burkholderiales</taxon>
        <taxon>Burkholderiaceae</taxon>
        <taxon>Paraburkholderia</taxon>
    </lineage>
</organism>
<dbReference type="GO" id="GO:0016706">
    <property type="term" value="F:2-oxoglutarate-dependent dioxygenase activity"/>
    <property type="evidence" value="ECO:0007669"/>
    <property type="project" value="UniProtKB-ARBA"/>
</dbReference>
<dbReference type="RefSeq" id="WP_035999977.1">
    <property type="nucleotide sequence ID" value="NZ_CP012747.1"/>
</dbReference>
<dbReference type="PANTHER" id="PTHR10696">
    <property type="entry name" value="GAMMA-BUTYROBETAINE HYDROXYLASE-RELATED"/>
    <property type="match status" value="1"/>
</dbReference>
<dbReference type="InterPro" id="IPR050411">
    <property type="entry name" value="AlphaKG_dependent_hydroxylases"/>
</dbReference>
<gene>
    <name evidence="5" type="ORF">K788_0007632</name>
</gene>
<evidence type="ECO:0000313" key="6">
    <source>
        <dbReference type="Proteomes" id="UP000019146"/>
    </source>
</evidence>
<reference evidence="5 6" key="1">
    <citation type="journal article" date="2014" name="Genome Announc.">
        <title>Draft Genome Sequence of the Haloacid-Degrading Burkholderia caribensis Strain MBA4.</title>
        <authorList>
            <person name="Pan Y."/>
            <person name="Kong K.F."/>
            <person name="Tsang J.S."/>
        </authorList>
    </citation>
    <scope>NUCLEOTIDE SEQUENCE [LARGE SCALE GENOMIC DNA]</scope>
    <source>
        <strain evidence="5 6">MBA4</strain>
    </source>
</reference>
<dbReference type="Gene3D" id="3.60.130.10">
    <property type="entry name" value="Clavaminate synthase-like"/>
    <property type="match status" value="1"/>
</dbReference>
<name>A0A0P0RG17_9BURK</name>